<name>A0A167X8F3_PENCH</name>
<dbReference type="PROSITE" id="PS50088">
    <property type="entry name" value="ANK_REPEAT"/>
    <property type="match status" value="1"/>
</dbReference>
<reference evidence="4" key="1">
    <citation type="journal article" date="2014" name="Genome Announc.">
        <title>Complete sequencing and chromosome-scale genome assembly of the industrial progenitor strain P2niaD18 from the penicillin producer Penicillium chrysogenum.</title>
        <authorList>
            <person name="Specht T."/>
            <person name="Dahlmann T.A."/>
            <person name="Zadra I."/>
            <person name="Kurnsteiner H."/>
            <person name="Kuck U."/>
        </authorList>
    </citation>
    <scope>NUCLEOTIDE SEQUENCE [LARGE SCALE GENOMIC DNA]</scope>
    <source>
        <strain evidence="4">P2niaD18</strain>
    </source>
</reference>
<keyword evidence="2 3" id="KW-0040">ANK repeat</keyword>
<proteinExistence type="predicted"/>
<gene>
    <name evidence="4" type="ORF">EN45_026900</name>
</gene>
<feature type="repeat" description="ANK" evidence="3">
    <location>
        <begin position="222"/>
        <end position="254"/>
    </location>
</feature>
<dbReference type="PROSITE" id="PS50297">
    <property type="entry name" value="ANK_REP_REGION"/>
    <property type="match status" value="1"/>
</dbReference>
<dbReference type="Pfam" id="PF00023">
    <property type="entry name" value="Ank"/>
    <property type="match status" value="1"/>
</dbReference>
<evidence type="ECO:0000313" key="4">
    <source>
        <dbReference type="EMBL" id="KZN92532.1"/>
    </source>
</evidence>
<accession>A0A167X8F3</accession>
<dbReference type="GO" id="GO:0085020">
    <property type="term" value="P:protein K6-linked ubiquitination"/>
    <property type="evidence" value="ECO:0007669"/>
    <property type="project" value="TreeGrafter"/>
</dbReference>
<dbReference type="SUPFAM" id="SSF48403">
    <property type="entry name" value="Ankyrin repeat"/>
    <property type="match status" value="1"/>
</dbReference>
<evidence type="ECO:0000256" key="1">
    <source>
        <dbReference type="ARBA" id="ARBA00022737"/>
    </source>
</evidence>
<dbReference type="Gene3D" id="1.25.40.20">
    <property type="entry name" value="Ankyrin repeat-containing domain"/>
    <property type="match status" value="1"/>
</dbReference>
<dbReference type="PANTHER" id="PTHR24171">
    <property type="entry name" value="ANKYRIN REPEAT DOMAIN-CONTAINING PROTEIN 39-RELATED"/>
    <property type="match status" value="1"/>
</dbReference>
<organism evidence="4">
    <name type="scientific">Penicillium chrysogenum</name>
    <name type="common">Penicillium notatum</name>
    <dbReference type="NCBI Taxonomy" id="5076"/>
    <lineage>
        <taxon>Eukaryota</taxon>
        <taxon>Fungi</taxon>
        <taxon>Dikarya</taxon>
        <taxon>Ascomycota</taxon>
        <taxon>Pezizomycotina</taxon>
        <taxon>Eurotiomycetes</taxon>
        <taxon>Eurotiomycetidae</taxon>
        <taxon>Eurotiales</taxon>
        <taxon>Aspergillaceae</taxon>
        <taxon>Penicillium</taxon>
        <taxon>Penicillium chrysogenum species complex</taxon>
    </lineage>
</organism>
<dbReference type="PhylomeDB" id="A0A167X8F3"/>
<dbReference type="GO" id="GO:0004842">
    <property type="term" value="F:ubiquitin-protein transferase activity"/>
    <property type="evidence" value="ECO:0007669"/>
    <property type="project" value="TreeGrafter"/>
</dbReference>
<dbReference type="InterPro" id="IPR036770">
    <property type="entry name" value="Ankyrin_rpt-contain_sf"/>
</dbReference>
<keyword evidence="1" id="KW-0677">Repeat</keyword>
<protein>
    <submittedName>
        <fullName evidence="4">Putative ankyrin repeat protein</fullName>
    </submittedName>
</protein>
<evidence type="ECO:0000256" key="3">
    <source>
        <dbReference type="PROSITE-ProRule" id="PRU00023"/>
    </source>
</evidence>
<dbReference type="EMBL" id="CM002798">
    <property type="protein sequence ID" value="KZN92532.1"/>
    <property type="molecule type" value="Genomic_DNA"/>
</dbReference>
<dbReference type="PANTHER" id="PTHR24171:SF8">
    <property type="entry name" value="BRCA1-ASSOCIATED RING DOMAIN PROTEIN 1"/>
    <property type="match status" value="1"/>
</dbReference>
<dbReference type="InterPro" id="IPR002110">
    <property type="entry name" value="Ankyrin_rpt"/>
</dbReference>
<dbReference type="SMART" id="SM00248">
    <property type="entry name" value="ANK"/>
    <property type="match status" value="3"/>
</dbReference>
<sequence length="285" mass="32669">MSVHKTTEYPISRVGTPPSIPAKTLLLVHQIPELGEQQLREFLDRTVRDGHDIRHLYQVMIDAIRSNKVYLVKELLRCKMPISPIYVREAVKGKAKDILTVFFDNGWDINAPMSGMNPPILTNALKDLDMTIWLLDHAADPNTRCDIDTTPLSYAVRHTDLPTIDLLLRRGGDVRIGQLVHNAIYRESDTLKVVETLVDRGASLDSLMYQDHQYSWNMFPFMRETPLHTAVALRRHDVIRYLIHKGANVKIENYRGQTVMQSADEDTKRVIMQEIQESSTFHASL</sequence>
<dbReference type="Proteomes" id="UP000076449">
    <property type="component" value="Chromosome I"/>
</dbReference>
<evidence type="ECO:0000256" key="2">
    <source>
        <dbReference type="ARBA" id="ARBA00023043"/>
    </source>
</evidence>
<dbReference type="AlphaFoldDB" id="A0A167X8F3"/>